<name>A0A1I1I5B2_9ACTN</name>
<dbReference type="RefSeq" id="WP_091122554.1">
    <property type="nucleotide sequence ID" value="NZ_FOLB01000005.1"/>
</dbReference>
<protein>
    <submittedName>
        <fullName evidence="1">Uncharacterized protein</fullName>
    </submittedName>
</protein>
<proteinExistence type="predicted"/>
<evidence type="ECO:0000313" key="2">
    <source>
        <dbReference type="Proteomes" id="UP000198832"/>
    </source>
</evidence>
<sequence>MLVDRRKPVARYVLFADPATQERFADVAEAAYQDLARVDQWSGTASLTLPAAPSEDTETKRRGLRRRAVEHVAAAEVLTVTGALSAAGEAARDLPDRVVGLGGCAAERKLAATLGRVVLELVRDLAGVPLDDQRLHPAYGQTLRLAGELQALHTMLVAAPCPDPFGCVRARQPEQWGRRTEDVEIAEVRAVLLELAAEDEG</sequence>
<gene>
    <name evidence="1" type="ORF">SAMN04487968_105141</name>
</gene>
<dbReference type="STRING" id="574651.SAMN04487968_105141"/>
<accession>A0A1I1I5B2</accession>
<keyword evidence="2" id="KW-1185">Reference proteome</keyword>
<dbReference type="Proteomes" id="UP000198832">
    <property type="component" value="Unassembled WGS sequence"/>
</dbReference>
<dbReference type="EMBL" id="FOLB01000005">
    <property type="protein sequence ID" value="SFC31507.1"/>
    <property type="molecule type" value="Genomic_DNA"/>
</dbReference>
<dbReference type="AlphaFoldDB" id="A0A1I1I5B2"/>
<organism evidence="1 2">
    <name type="scientific">Nocardioides terrae</name>
    <dbReference type="NCBI Taxonomy" id="574651"/>
    <lineage>
        <taxon>Bacteria</taxon>
        <taxon>Bacillati</taxon>
        <taxon>Actinomycetota</taxon>
        <taxon>Actinomycetes</taxon>
        <taxon>Propionibacteriales</taxon>
        <taxon>Nocardioidaceae</taxon>
        <taxon>Nocardioides</taxon>
    </lineage>
</organism>
<reference evidence="1 2" key="1">
    <citation type="submission" date="2016-10" db="EMBL/GenBank/DDBJ databases">
        <authorList>
            <person name="de Groot N.N."/>
        </authorList>
    </citation>
    <scope>NUCLEOTIDE SEQUENCE [LARGE SCALE GENOMIC DNA]</scope>
    <source>
        <strain evidence="1 2">CGMCC 1.7056</strain>
    </source>
</reference>
<evidence type="ECO:0000313" key="1">
    <source>
        <dbReference type="EMBL" id="SFC31507.1"/>
    </source>
</evidence>